<feature type="compositionally biased region" description="Polar residues" evidence="2">
    <location>
        <begin position="36"/>
        <end position="53"/>
    </location>
</feature>
<keyword evidence="4" id="KW-1185">Reference proteome</keyword>
<feature type="compositionally biased region" description="Basic and acidic residues" evidence="2">
    <location>
        <begin position="375"/>
        <end position="404"/>
    </location>
</feature>
<feature type="compositionally biased region" description="Low complexity" evidence="2">
    <location>
        <begin position="453"/>
        <end position="463"/>
    </location>
</feature>
<feature type="coiled-coil region" evidence="1">
    <location>
        <begin position="73"/>
        <end position="128"/>
    </location>
</feature>
<evidence type="ECO:0000313" key="3">
    <source>
        <dbReference type="EMBL" id="KAJ9604243.1"/>
    </source>
</evidence>
<feature type="compositionally biased region" description="Polar residues" evidence="2">
    <location>
        <begin position="464"/>
        <end position="479"/>
    </location>
</feature>
<sequence length="515" mass="58452">METDVRIRGTAGREQPLNTVSPHPKPQATFEPPYTNIPSEAWSRSSTRAQSSPVGERPAFNLNNNPTDQNFVIQKKEEQIREQQKFINRLTGENQALAANVSNLTEVNDRLSRQLGAKNTELQRLDSRDNELLRQKDGSIASQTRQLKQSNRYVNDLLAQIRKLGELPVPPPGDDFWPSSSGEDLQDTGTGKVGIASDDDPKALDFPDVLDLQAPDWVTPIEQRARPVAAIMIEDELKESQQHVIVSKYLRNPQASEKSSWFRPVEQSGYWPKVKDDPAFALGVGGGPTVTFDMLHHRLQDIALTHNIYGETQYQAQWPTLNDQGEQQAPETRYLVERRLSNEQENRLAALGVSGDPKPVKPYVLKQARGRSRSRSPELEGHQDQRKAYRRRDYEAHRSERQATEDSADSVLVDDVLPPHTAMDPETARNIEAKFGHGQQKQNKRKGRKGKGKNQQNEQHQQQTSTAPSNQQQRQQNFNAPWDQPQHQHKAQHGRPAHGRFQARHDQRRNGLGYQ</sequence>
<feature type="compositionally biased region" description="Basic residues" evidence="2">
    <location>
        <begin position="442"/>
        <end position="452"/>
    </location>
</feature>
<feature type="compositionally biased region" description="Basic and acidic residues" evidence="2">
    <location>
        <begin position="426"/>
        <end position="435"/>
    </location>
</feature>
<reference evidence="3" key="1">
    <citation type="submission" date="2022-10" db="EMBL/GenBank/DDBJ databases">
        <title>Culturing micro-colonial fungi from biological soil crusts in the Mojave desert and describing Neophaeococcomyces mojavensis, and introducing the new genera and species Taxawa tesnikishii.</title>
        <authorList>
            <person name="Kurbessoian T."/>
            <person name="Stajich J.E."/>
        </authorList>
    </citation>
    <scope>NUCLEOTIDE SEQUENCE</scope>
    <source>
        <strain evidence="3">TK_41</strain>
    </source>
</reference>
<feature type="region of interest" description="Disordered" evidence="2">
    <location>
        <begin position="1"/>
        <end position="67"/>
    </location>
</feature>
<evidence type="ECO:0000256" key="2">
    <source>
        <dbReference type="SAM" id="MobiDB-lite"/>
    </source>
</evidence>
<gene>
    <name evidence="3" type="ORF">H2200_011077</name>
</gene>
<keyword evidence="1" id="KW-0175">Coiled coil</keyword>
<organism evidence="3 4">
    <name type="scientific">Cladophialophora chaetospira</name>
    <dbReference type="NCBI Taxonomy" id="386627"/>
    <lineage>
        <taxon>Eukaryota</taxon>
        <taxon>Fungi</taxon>
        <taxon>Dikarya</taxon>
        <taxon>Ascomycota</taxon>
        <taxon>Pezizomycotina</taxon>
        <taxon>Eurotiomycetes</taxon>
        <taxon>Chaetothyriomycetidae</taxon>
        <taxon>Chaetothyriales</taxon>
        <taxon>Herpotrichiellaceae</taxon>
        <taxon>Cladophialophora</taxon>
    </lineage>
</organism>
<accession>A0AA38X005</accession>
<comment type="caution">
    <text evidence="3">The sequence shown here is derived from an EMBL/GenBank/DDBJ whole genome shotgun (WGS) entry which is preliminary data.</text>
</comment>
<dbReference type="AlphaFoldDB" id="A0AA38X005"/>
<protein>
    <submittedName>
        <fullName evidence="3">Uncharacterized protein</fullName>
    </submittedName>
</protein>
<proteinExistence type="predicted"/>
<feature type="compositionally biased region" description="Basic residues" evidence="2">
    <location>
        <begin position="487"/>
        <end position="502"/>
    </location>
</feature>
<feature type="region of interest" description="Disordered" evidence="2">
    <location>
        <begin position="367"/>
        <end position="515"/>
    </location>
</feature>
<dbReference type="Proteomes" id="UP001172673">
    <property type="component" value="Unassembled WGS sequence"/>
</dbReference>
<dbReference type="EMBL" id="JAPDRK010000019">
    <property type="protein sequence ID" value="KAJ9604243.1"/>
    <property type="molecule type" value="Genomic_DNA"/>
</dbReference>
<evidence type="ECO:0000313" key="4">
    <source>
        <dbReference type="Proteomes" id="UP001172673"/>
    </source>
</evidence>
<evidence type="ECO:0000256" key="1">
    <source>
        <dbReference type="SAM" id="Coils"/>
    </source>
</evidence>
<name>A0AA38X005_9EURO</name>